<dbReference type="Gene3D" id="3.40.50.2300">
    <property type="match status" value="1"/>
</dbReference>
<sequence length="203" mass="21482">MSGVIRIVLAEDQSMVLGAFAALLDLQADIEVVATATTGDAALAAVAEHRPDVLLTDIEMPGKTGLDVAAELLRREDPVRVLIVTTFARSGYLRRALDAGVAGYVLKDAPIGDLASALRRVHAGERVVAPELAVAAWDGADPLTDRERELLREVTTGASNADIAKRLHLAEGTVRNYLSAAMAKLGAQSKAHAATIARERGWL</sequence>
<comment type="caution">
    <text evidence="5">The sequence shown here is derived from an EMBL/GenBank/DDBJ whole genome shotgun (WGS) entry which is preliminary data.</text>
</comment>
<proteinExistence type="predicted"/>
<dbReference type="PANTHER" id="PTHR43214">
    <property type="entry name" value="TWO-COMPONENT RESPONSE REGULATOR"/>
    <property type="match status" value="1"/>
</dbReference>
<dbReference type="PANTHER" id="PTHR43214:SF42">
    <property type="entry name" value="TRANSCRIPTIONAL REGULATORY PROTEIN DESR"/>
    <property type="match status" value="1"/>
</dbReference>
<feature type="domain" description="HTH luxR-type" evidence="3">
    <location>
        <begin position="136"/>
        <end position="201"/>
    </location>
</feature>
<dbReference type="SMART" id="SM00448">
    <property type="entry name" value="REC"/>
    <property type="match status" value="1"/>
</dbReference>
<dbReference type="CDD" id="cd19930">
    <property type="entry name" value="REC_DesR-like"/>
    <property type="match status" value="1"/>
</dbReference>
<dbReference type="Pfam" id="PF00072">
    <property type="entry name" value="Response_reg"/>
    <property type="match status" value="1"/>
</dbReference>
<dbReference type="EMBL" id="BAAANN010000023">
    <property type="protein sequence ID" value="GAA1972553.1"/>
    <property type="molecule type" value="Genomic_DNA"/>
</dbReference>
<evidence type="ECO:0000313" key="6">
    <source>
        <dbReference type="Proteomes" id="UP001501116"/>
    </source>
</evidence>
<dbReference type="InterPro" id="IPR001789">
    <property type="entry name" value="Sig_transdc_resp-reg_receiver"/>
</dbReference>
<evidence type="ECO:0000259" key="4">
    <source>
        <dbReference type="PROSITE" id="PS50110"/>
    </source>
</evidence>
<keyword evidence="1" id="KW-0238">DNA-binding</keyword>
<dbReference type="PROSITE" id="PS50043">
    <property type="entry name" value="HTH_LUXR_2"/>
    <property type="match status" value="1"/>
</dbReference>
<name>A0ABN2RPH7_9PSEU</name>
<protein>
    <submittedName>
        <fullName evidence="5">Response regulator transcription factor</fullName>
    </submittedName>
</protein>
<dbReference type="SUPFAM" id="SSF46894">
    <property type="entry name" value="C-terminal effector domain of the bipartite response regulators"/>
    <property type="match status" value="1"/>
</dbReference>
<evidence type="ECO:0000259" key="3">
    <source>
        <dbReference type="PROSITE" id="PS50043"/>
    </source>
</evidence>
<feature type="modified residue" description="4-aspartylphosphate" evidence="2">
    <location>
        <position position="57"/>
    </location>
</feature>
<evidence type="ECO:0000313" key="5">
    <source>
        <dbReference type="EMBL" id="GAA1972553.1"/>
    </source>
</evidence>
<dbReference type="Proteomes" id="UP001501116">
    <property type="component" value="Unassembled WGS sequence"/>
</dbReference>
<dbReference type="PROSITE" id="PS50110">
    <property type="entry name" value="RESPONSE_REGULATORY"/>
    <property type="match status" value="1"/>
</dbReference>
<accession>A0ABN2RPH7</accession>
<dbReference type="SMART" id="SM00421">
    <property type="entry name" value="HTH_LUXR"/>
    <property type="match status" value="1"/>
</dbReference>
<dbReference type="PROSITE" id="PS00622">
    <property type="entry name" value="HTH_LUXR_1"/>
    <property type="match status" value="1"/>
</dbReference>
<dbReference type="PRINTS" id="PR00038">
    <property type="entry name" value="HTHLUXR"/>
</dbReference>
<evidence type="ECO:0000256" key="1">
    <source>
        <dbReference type="ARBA" id="ARBA00023125"/>
    </source>
</evidence>
<gene>
    <name evidence="5" type="ORF">GCM10009754_53910</name>
</gene>
<dbReference type="InterPro" id="IPR039420">
    <property type="entry name" value="WalR-like"/>
</dbReference>
<dbReference type="Pfam" id="PF00196">
    <property type="entry name" value="GerE"/>
    <property type="match status" value="1"/>
</dbReference>
<dbReference type="InterPro" id="IPR011006">
    <property type="entry name" value="CheY-like_superfamily"/>
</dbReference>
<dbReference type="CDD" id="cd06170">
    <property type="entry name" value="LuxR_C_like"/>
    <property type="match status" value="1"/>
</dbReference>
<dbReference type="InterPro" id="IPR016032">
    <property type="entry name" value="Sig_transdc_resp-reg_C-effctor"/>
</dbReference>
<dbReference type="SUPFAM" id="SSF52172">
    <property type="entry name" value="CheY-like"/>
    <property type="match status" value="1"/>
</dbReference>
<feature type="domain" description="Response regulatory" evidence="4">
    <location>
        <begin position="6"/>
        <end position="122"/>
    </location>
</feature>
<keyword evidence="6" id="KW-1185">Reference proteome</keyword>
<keyword evidence="2" id="KW-0597">Phosphoprotein</keyword>
<evidence type="ECO:0000256" key="2">
    <source>
        <dbReference type="PROSITE-ProRule" id="PRU00169"/>
    </source>
</evidence>
<organism evidence="5 6">
    <name type="scientific">Amycolatopsis minnesotensis</name>
    <dbReference type="NCBI Taxonomy" id="337894"/>
    <lineage>
        <taxon>Bacteria</taxon>
        <taxon>Bacillati</taxon>
        <taxon>Actinomycetota</taxon>
        <taxon>Actinomycetes</taxon>
        <taxon>Pseudonocardiales</taxon>
        <taxon>Pseudonocardiaceae</taxon>
        <taxon>Amycolatopsis</taxon>
    </lineage>
</organism>
<dbReference type="InterPro" id="IPR000792">
    <property type="entry name" value="Tscrpt_reg_LuxR_C"/>
</dbReference>
<reference evidence="5 6" key="1">
    <citation type="journal article" date="2019" name="Int. J. Syst. Evol. Microbiol.">
        <title>The Global Catalogue of Microorganisms (GCM) 10K type strain sequencing project: providing services to taxonomists for standard genome sequencing and annotation.</title>
        <authorList>
            <consortium name="The Broad Institute Genomics Platform"/>
            <consortium name="The Broad Institute Genome Sequencing Center for Infectious Disease"/>
            <person name="Wu L."/>
            <person name="Ma J."/>
        </authorList>
    </citation>
    <scope>NUCLEOTIDE SEQUENCE [LARGE SCALE GENOMIC DNA]</scope>
    <source>
        <strain evidence="5 6">JCM 14545</strain>
    </source>
</reference>